<keyword evidence="2" id="KW-0229">DNA integration</keyword>
<protein>
    <submittedName>
        <fullName evidence="6">Tyrosine-type recombinase/integrase</fullName>
    </submittedName>
</protein>
<reference evidence="7" key="1">
    <citation type="journal article" date="2019" name="Int. J. Syst. Evol. Microbiol.">
        <title>The Global Catalogue of Microorganisms (GCM) 10K type strain sequencing project: providing services to taxonomists for standard genome sequencing and annotation.</title>
        <authorList>
            <consortium name="The Broad Institute Genomics Platform"/>
            <consortium name="The Broad Institute Genome Sequencing Center for Infectious Disease"/>
            <person name="Wu L."/>
            <person name="Ma J."/>
        </authorList>
    </citation>
    <scope>NUCLEOTIDE SEQUENCE [LARGE SCALE GENOMIC DNA]</scope>
    <source>
        <strain evidence="7">CCUG 43117</strain>
    </source>
</reference>
<evidence type="ECO:0000259" key="5">
    <source>
        <dbReference type="PROSITE" id="PS51898"/>
    </source>
</evidence>
<evidence type="ECO:0000256" key="3">
    <source>
        <dbReference type="ARBA" id="ARBA00023125"/>
    </source>
</evidence>
<evidence type="ECO:0000256" key="2">
    <source>
        <dbReference type="ARBA" id="ARBA00022908"/>
    </source>
</evidence>
<feature type="domain" description="Tyr recombinase" evidence="5">
    <location>
        <begin position="166"/>
        <end position="335"/>
    </location>
</feature>
<dbReference type="EMBL" id="JBHSLU010000009">
    <property type="protein sequence ID" value="MFC5504873.1"/>
    <property type="molecule type" value="Genomic_DNA"/>
</dbReference>
<comment type="similarity">
    <text evidence="1">Belongs to the 'phage' integrase family.</text>
</comment>
<evidence type="ECO:0000256" key="1">
    <source>
        <dbReference type="ARBA" id="ARBA00008857"/>
    </source>
</evidence>
<name>A0ABW0NXU2_9HYPH</name>
<keyword evidence="3" id="KW-0238">DNA-binding</keyword>
<dbReference type="Proteomes" id="UP001596060">
    <property type="component" value="Unassembled WGS sequence"/>
</dbReference>
<dbReference type="PROSITE" id="PS51898">
    <property type="entry name" value="TYR_RECOMBINASE"/>
    <property type="match status" value="1"/>
</dbReference>
<dbReference type="InterPro" id="IPR013762">
    <property type="entry name" value="Integrase-like_cat_sf"/>
</dbReference>
<organism evidence="6 7">
    <name type="scientific">Bosea massiliensis</name>
    <dbReference type="NCBI Taxonomy" id="151419"/>
    <lineage>
        <taxon>Bacteria</taxon>
        <taxon>Pseudomonadati</taxon>
        <taxon>Pseudomonadota</taxon>
        <taxon>Alphaproteobacteria</taxon>
        <taxon>Hyphomicrobiales</taxon>
        <taxon>Boseaceae</taxon>
        <taxon>Bosea</taxon>
    </lineage>
</organism>
<evidence type="ECO:0000256" key="4">
    <source>
        <dbReference type="ARBA" id="ARBA00023172"/>
    </source>
</evidence>
<dbReference type="Gene3D" id="1.10.150.130">
    <property type="match status" value="1"/>
</dbReference>
<accession>A0ABW0NXU2</accession>
<gene>
    <name evidence="6" type="ORF">ACFPN9_06330</name>
</gene>
<dbReference type="PANTHER" id="PTHR30629">
    <property type="entry name" value="PROPHAGE INTEGRASE"/>
    <property type="match status" value="1"/>
</dbReference>
<keyword evidence="4" id="KW-0233">DNA recombination</keyword>
<dbReference type="InterPro" id="IPR011010">
    <property type="entry name" value="DNA_brk_join_enz"/>
</dbReference>
<dbReference type="RefSeq" id="WP_377815945.1">
    <property type="nucleotide sequence ID" value="NZ_JBHSLU010000009.1"/>
</dbReference>
<dbReference type="InterPro" id="IPR002104">
    <property type="entry name" value="Integrase_catalytic"/>
</dbReference>
<evidence type="ECO:0000313" key="6">
    <source>
        <dbReference type="EMBL" id="MFC5504873.1"/>
    </source>
</evidence>
<comment type="caution">
    <text evidence="6">The sequence shown here is derived from an EMBL/GenBank/DDBJ whole genome shotgun (WGS) entry which is preliminary data.</text>
</comment>
<dbReference type="Pfam" id="PF00589">
    <property type="entry name" value="Phage_integrase"/>
    <property type="match status" value="1"/>
</dbReference>
<dbReference type="SUPFAM" id="SSF56349">
    <property type="entry name" value="DNA breaking-rejoining enzymes"/>
    <property type="match status" value="1"/>
</dbReference>
<proteinExistence type="inferred from homology"/>
<dbReference type="InterPro" id="IPR050808">
    <property type="entry name" value="Phage_Integrase"/>
</dbReference>
<dbReference type="InterPro" id="IPR010998">
    <property type="entry name" value="Integrase_recombinase_N"/>
</dbReference>
<evidence type="ECO:0000313" key="7">
    <source>
        <dbReference type="Proteomes" id="UP001596060"/>
    </source>
</evidence>
<dbReference type="Gene3D" id="1.10.443.10">
    <property type="entry name" value="Intergrase catalytic core"/>
    <property type="match status" value="1"/>
</dbReference>
<sequence>MPRKNPLHVEAFTDRHGKQRLYFRRGKGERTPLPGPVGSPEFLAAYAAALAGEAKAQRQTIAQQAAGTISALIASYMKSEGYLSLRPTSRAGYSSRLEAIRNAHGHRTVSGLTRERIMIAFLQPLADKPGAYLDTVKKLRILIKHAIMLGWLKVDPSAGIKRPKSKEIAAWTDDEIAQFEARWPIGTKQRLVFALMLYTGQRRSDVHRMTWRDVGAGTIRVVQQKTGAKLTIPLHRDLAAVLASASRDHVVIIATAAGAGHTVDGFSGYLRDAITDAGLPLACQPHGLRKAAGRRLAEAGCSANEIMAVLGHKTLAEAERYTRDADQTRLARAAVTRLEAHGANAVSQTQSEEFGENPEK</sequence>
<dbReference type="PANTHER" id="PTHR30629:SF2">
    <property type="entry name" value="PROPHAGE INTEGRASE INTS-RELATED"/>
    <property type="match status" value="1"/>
</dbReference>
<keyword evidence="7" id="KW-1185">Reference proteome</keyword>